<dbReference type="EMBL" id="BJWL01000001">
    <property type="protein sequence ID" value="GFY80986.1"/>
    <property type="molecule type" value="Genomic_DNA"/>
</dbReference>
<organism evidence="2 3">
    <name type="scientific">Actinidia rufa</name>
    <dbReference type="NCBI Taxonomy" id="165716"/>
    <lineage>
        <taxon>Eukaryota</taxon>
        <taxon>Viridiplantae</taxon>
        <taxon>Streptophyta</taxon>
        <taxon>Embryophyta</taxon>
        <taxon>Tracheophyta</taxon>
        <taxon>Spermatophyta</taxon>
        <taxon>Magnoliopsida</taxon>
        <taxon>eudicotyledons</taxon>
        <taxon>Gunneridae</taxon>
        <taxon>Pentapetalae</taxon>
        <taxon>asterids</taxon>
        <taxon>Ericales</taxon>
        <taxon>Actinidiaceae</taxon>
        <taxon>Actinidia</taxon>
    </lineage>
</organism>
<evidence type="ECO:0000256" key="1">
    <source>
        <dbReference type="SAM" id="MobiDB-lite"/>
    </source>
</evidence>
<accession>A0A7J0E4A4</accession>
<dbReference type="Proteomes" id="UP000585474">
    <property type="component" value="Unassembled WGS sequence"/>
</dbReference>
<proteinExistence type="predicted"/>
<feature type="compositionally biased region" description="Basic and acidic residues" evidence="1">
    <location>
        <begin position="102"/>
        <end position="120"/>
    </location>
</feature>
<dbReference type="AlphaFoldDB" id="A0A7J0E4A4"/>
<feature type="region of interest" description="Disordered" evidence="1">
    <location>
        <begin position="1"/>
        <end position="120"/>
    </location>
</feature>
<gene>
    <name evidence="2" type="ORF">Acr_01g0007950</name>
</gene>
<sequence>MASRSSNHSGSHEPHRETPYAFKTLGRRGGKLLDDAQRAAKATSGQNSMRPSKTAALAQNEDKIKEPTLPPRQGRERRQHRSYVSLDSRTYRKSIALSKQRRSPDRAKSGMDLHETLNAK</sequence>
<comment type="caution">
    <text evidence="2">The sequence shown here is derived from an EMBL/GenBank/DDBJ whole genome shotgun (WGS) entry which is preliminary data.</text>
</comment>
<keyword evidence="3" id="KW-1185">Reference proteome</keyword>
<protein>
    <submittedName>
        <fullName evidence="2">Uncharacterized protein</fullName>
    </submittedName>
</protein>
<reference evidence="2 3" key="1">
    <citation type="submission" date="2019-07" db="EMBL/GenBank/DDBJ databases">
        <title>De Novo Assembly of kiwifruit Actinidia rufa.</title>
        <authorList>
            <person name="Sugita-Konishi S."/>
            <person name="Sato K."/>
            <person name="Mori E."/>
            <person name="Abe Y."/>
            <person name="Kisaki G."/>
            <person name="Hamano K."/>
            <person name="Suezawa K."/>
            <person name="Otani M."/>
            <person name="Fukuda T."/>
            <person name="Manabe T."/>
            <person name="Gomi K."/>
            <person name="Tabuchi M."/>
            <person name="Akimitsu K."/>
            <person name="Kataoka I."/>
        </authorList>
    </citation>
    <scope>NUCLEOTIDE SEQUENCE [LARGE SCALE GENOMIC DNA]</scope>
    <source>
        <strain evidence="3">cv. Fuchu</strain>
    </source>
</reference>
<name>A0A7J0E4A4_9ERIC</name>
<evidence type="ECO:0000313" key="3">
    <source>
        <dbReference type="Proteomes" id="UP000585474"/>
    </source>
</evidence>
<evidence type="ECO:0000313" key="2">
    <source>
        <dbReference type="EMBL" id="GFY80986.1"/>
    </source>
</evidence>